<reference evidence="4" key="1">
    <citation type="submission" date="2021-11" db="EMBL/GenBank/DDBJ databases">
        <title>Description of novel Chryseobacterium species.</title>
        <authorList>
            <person name="Saticioglu I.B."/>
            <person name="Ay H."/>
            <person name="Altun S."/>
            <person name="Duman M."/>
        </authorList>
    </citation>
    <scope>NUCLEOTIDE SEQUENCE</scope>
    <source>
        <strain evidence="4">C-39</strain>
    </source>
</reference>
<reference evidence="5" key="2">
    <citation type="submission" date="2023-07" db="EMBL/GenBank/DDBJ databases">
        <title>Description of novel Chryseobacterium sp. strain C-2.</title>
        <authorList>
            <person name="Saticioglu I.B."/>
        </authorList>
    </citation>
    <scope>NUCLEOTIDE SEQUENCE [LARGE SCALE GENOMIC DNA]</scope>
    <source>
        <strain evidence="5">C-2</strain>
    </source>
</reference>
<evidence type="ECO:0000259" key="2">
    <source>
        <dbReference type="PROSITE" id="PS50943"/>
    </source>
</evidence>
<dbReference type="RefSeq" id="WP_191179584.1">
    <property type="nucleotide sequence ID" value="NZ_JACXXP010000011.1"/>
</dbReference>
<evidence type="ECO:0000313" key="5">
    <source>
        <dbReference type="Proteomes" id="UP000603715"/>
    </source>
</evidence>
<dbReference type="Proteomes" id="UP001107960">
    <property type="component" value="Unassembled WGS sequence"/>
</dbReference>
<comment type="caution">
    <text evidence="4">The sequence shown here is derived from an EMBL/GenBank/DDBJ whole genome shotgun (WGS) entry which is preliminary data.</text>
</comment>
<evidence type="ECO:0000256" key="1">
    <source>
        <dbReference type="ARBA" id="ARBA00023125"/>
    </source>
</evidence>
<accession>A0A9Q3YUA9</accession>
<dbReference type="InterPro" id="IPR001387">
    <property type="entry name" value="Cro/C1-type_HTH"/>
</dbReference>
<reference evidence="3" key="3">
    <citation type="submission" date="2024-05" db="EMBL/GenBank/DDBJ databases">
        <title>Description of novel Chryseobacterium sp. strain C-2.</title>
        <authorList>
            <person name="Saticioglu I.B."/>
        </authorList>
    </citation>
    <scope>NUCLEOTIDE SEQUENCE</scope>
    <source>
        <strain evidence="3">C-2</strain>
    </source>
</reference>
<dbReference type="PANTHER" id="PTHR46558">
    <property type="entry name" value="TRACRIPTIONAL REGULATORY PROTEIN-RELATED-RELATED"/>
    <property type="match status" value="1"/>
</dbReference>
<keyword evidence="1" id="KW-0238">DNA-binding</keyword>
<sequence length="118" mass="13695">MNTGTKIKSLREEMHFSQAQLALELGVSQATLHNIESGHSKKVDFLLMNKICQFFEKDFNYFLDGDMINNVRTTQNQIAATNNFEKGYFEEFKNLVIKNKENEEIIEDLKNKLSLKNS</sequence>
<protein>
    <submittedName>
        <fullName evidence="4">Helix-turn-helix domain-containing protein</fullName>
    </submittedName>
    <submittedName>
        <fullName evidence="3">Helix-turn-helix transcriptional regulator</fullName>
    </submittedName>
</protein>
<dbReference type="CDD" id="cd00093">
    <property type="entry name" value="HTH_XRE"/>
    <property type="match status" value="1"/>
</dbReference>
<dbReference type="PROSITE" id="PS50943">
    <property type="entry name" value="HTH_CROC1"/>
    <property type="match status" value="1"/>
</dbReference>
<dbReference type="SMART" id="SM00530">
    <property type="entry name" value="HTH_XRE"/>
    <property type="match status" value="1"/>
</dbReference>
<dbReference type="EMBL" id="JACXXP010000011">
    <property type="protein sequence ID" value="MBD3905069.1"/>
    <property type="molecule type" value="Genomic_DNA"/>
</dbReference>
<dbReference type="GO" id="GO:0003677">
    <property type="term" value="F:DNA binding"/>
    <property type="evidence" value="ECO:0007669"/>
    <property type="project" value="UniProtKB-KW"/>
</dbReference>
<dbReference type="Proteomes" id="UP000603715">
    <property type="component" value="Unassembled WGS sequence"/>
</dbReference>
<evidence type="ECO:0000313" key="6">
    <source>
        <dbReference type="Proteomes" id="UP001107960"/>
    </source>
</evidence>
<evidence type="ECO:0000313" key="3">
    <source>
        <dbReference type="EMBL" id="MBD3905069.1"/>
    </source>
</evidence>
<dbReference type="InterPro" id="IPR010982">
    <property type="entry name" value="Lambda_DNA-bd_dom_sf"/>
</dbReference>
<dbReference type="PANTHER" id="PTHR46558:SF4">
    <property type="entry name" value="DNA-BIDING PHAGE PROTEIN"/>
    <property type="match status" value="1"/>
</dbReference>
<gene>
    <name evidence="3" type="ORF">IEW27_10775</name>
    <name evidence="4" type="ORF">LNP80_04355</name>
</gene>
<dbReference type="AlphaFoldDB" id="A0A9Q3YUA9"/>
<organism evidence="4 6">
    <name type="scientific">Chryseobacterium muglaense</name>
    <dbReference type="NCBI Taxonomy" id="2893752"/>
    <lineage>
        <taxon>Bacteria</taxon>
        <taxon>Pseudomonadati</taxon>
        <taxon>Bacteroidota</taxon>
        <taxon>Flavobacteriia</taxon>
        <taxon>Flavobacteriales</taxon>
        <taxon>Weeksellaceae</taxon>
        <taxon>Chryseobacterium group</taxon>
        <taxon>Chryseobacterium</taxon>
    </lineage>
</organism>
<dbReference type="Gene3D" id="1.10.260.40">
    <property type="entry name" value="lambda repressor-like DNA-binding domains"/>
    <property type="match status" value="1"/>
</dbReference>
<proteinExistence type="predicted"/>
<feature type="domain" description="HTH cro/C1-type" evidence="2">
    <location>
        <begin position="7"/>
        <end position="62"/>
    </location>
</feature>
<keyword evidence="5" id="KW-1185">Reference proteome</keyword>
<name>A0A9Q3YUA9_9FLAO</name>
<evidence type="ECO:0000313" key="4">
    <source>
        <dbReference type="EMBL" id="MCC9033490.1"/>
    </source>
</evidence>
<dbReference type="EMBL" id="JAJJML010000001">
    <property type="protein sequence ID" value="MCC9033490.1"/>
    <property type="molecule type" value="Genomic_DNA"/>
</dbReference>
<dbReference type="Pfam" id="PF01381">
    <property type="entry name" value="HTH_3"/>
    <property type="match status" value="1"/>
</dbReference>
<dbReference type="SUPFAM" id="SSF47413">
    <property type="entry name" value="lambda repressor-like DNA-binding domains"/>
    <property type="match status" value="1"/>
</dbReference>